<dbReference type="EMBL" id="JAAZQQ010000001">
    <property type="protein sequence ID" value="NKX43599.1"/>
    <property type="molecule type" value="Genomic_DNA"/>
</dbReference>
<comment type="caution">
    <text evidence="1">The sequence shown here is derived from an EMBL/GenBank/DDBJ whole genome shotgun (WGS) entry which is preliminary data.</text>
</comment>
<reference evidence="1 2" key="1">
    <citation type="submission" date="2020-04" db="EMBL/GenBank/DDBJ databases">
        <authorList>
            <person name="Yoon J."/>
        </authorList>
    </citation>
    <scope>NUCLEOTIDE SEQUENCE [LARGE SCALE GENOMIC DNA]</scope>
    <source>
        <strain evidence="1 2">KMU-115</strain>
    </source>
</reference>
<gene>
    <name evidence="1" type="ORF">HCU73_03270</name>
</gene>
<evidence type="ECO:0000313" key="1">
    <source>
        <dbReference type="EMBL" id="NKX43599.1"/>
    </source>
</evidence>
<dbReference type="RefSeq" id="WP_168621955.1">
    <property type="nucleotide sequence ID" value="NZ_JAAZQQ010000001.1"/>
</dbReference>
<dbReference type="AlphaFoldDB" id="A0A7X6GWD9"/>
<name>A0A7X6GWD9_9RHOB</name>
<dbReference type="InterPro" id="IPR045404">
    <property type="entry name" value="Gp13-like"/>
</dbReference>
<evidence type="ECO:0000313" key="2">
    <source>
        <dbReference type="Proteomes" id="UP000526408"/>
    </source>
</evidence>
<dbReference type="Pfam" id="PF20036">
    <property type="entry name" value="Gp13-like"/>
    <property type="match status" value="1"/>
</dbReference>
<dbReference type="Proteomes" id="UP000526408">
    <property type="component" value="Unassembled WGS sequence"/>
</dbReference>
<keyword evidence="2" id="KW-1185">Reference proteome</keyword>
<organism evidence="1 2">
    <name type="scientific">Roseicyclus persicicus</name>
    <dbReference type="NCBI Taxonomy" id="2650661"/>
    <lineage>
        <taxon>Bacteria</taxon>
        <taxon>Pseudomonadati</taxon>
        <taxon>Pseudomonadota</taxon>
        <taxon>Alphaproteobacteria</taxon>
        <taxon>Rhodobacterales</taxon>
        <taxon>Roseobacteraceae</taxon>
        <taxon>Roseicyclus</taxon>
    </lineage>
</organism>
<accession>A0A7X6GWD9</accession>
<proteinExistence type="predicted"/>
<protein>
    <recommendedName>
        <fullName evidence="3">Phage major capsid protein</fullName>
    </recommendedName>
</protein>
<sequence>MAVVQLADVIVPTVFTDYVVQNTMETSALVQAGIVARNAAMEQQLQAGADSFAVPFWNDIADDEANITNDNPASTATPRKIGTGKQVVRKSFLHNSWSAMNLASELAGANALQRIQDRAAAYWTRQLQRRLISSLNGILADNVANDSGDMVVDISGETGAAAVFSASAVIDAAATMGDQMGAVSGIAMHSDVYTLALKNDMIETIPDSQGGMIRTFRGMAVIVDDLLPVSSGDYTTVLFGPGAVGWGLTAPRIAQGTEVENLPGAGNGGGQQILHSRINMAMHPAGFQWLEGSVAGESPTIAELALAANWNRVVERKAVGLAFLIARVEAAA</sequence>
<evidence type="ECO:0008006" key="3">
    <source>
        <dbReference type="Google" id="ProtNLM"/>
    </source>
</evidence>